<dbReference type="GO" id="GO:0016020">
    <property type="term" value="C:membrane"/>
    <property type="evidence" value="ECO:0007669"/>
    <property type="project" value="TreeGrafter"/>
</dbReference>
<dbReference type="EC" id="3.4.11.2" evidence="4"/>
<dbReference type="InterPro" id="IPR001930">
    <property type="entry name" value="Peptidase_M1"/>
</dbReference>
<accession>A0A2H1HUL4</accession>
<dbReference type="PANTHER" id="PTHR11533">
    <property type="entry name" value="PROTEASE M1 ZINC METALLOPROTEASE"/>
    <property type="match status" value="1"/>
</dbReference>
<evidence type="ECO:0000313" key="19">
    <source>
        <dbReference type="Proteomes" id="UP000234498"/>
    </source>
</evidence>
<dbReference type="CDD" id="cd09602">
    <property type="entry name" value="M1_APN"/>
    <property type="match status" value="1"/>
</dbReference>
<dbReference type="Gene3D" id="1.10.390.10">
    <property type="entry name" value="Neutral Protease Domain 2"/>
    <property type="match status" value="1"/>
</dbReference>
<organism evidence="18 19">
    <name type="scientific">Brevibacterium linens</name>
    <dbReference type="NCBI Taxonomy" id="1703"/>
    <lineage>
        <taxon>Bacteria</taxon>
        <taxon>Bacillati</taxon>
        <taxon>Actinomycetota</taxon>
        <taxon>Actinomycetes</taxon>
        <taxon>Micrococcales</taxon>
        <taxon>Brevibacteriaceae</taxon>
        <taxon>Brevibacterium</taxon>
    </lineage>
</organism>
<gene>
    <name evidence="18" type="ORF">BLIN101_00568</name>
</gene>
<dbReference type="NCBIfam" id="TIGR02412">
    <property type="entry name" value="pepN_strep_liv"/>
    <property type="match status" value="1"/>
</dbReference>
<dbReference type="GO" id="GO:0005737">
    <property type="term" value="C:cytoplasm"/>
    <property type="evidence" value="ECO:0007669"/>
    <property type="project" value="TreeGrafter"/>
</dbReference>
<evidence type="ECO:0000256" key="4">
    <source>
        <dbReference type="ARBA" id="ARBA00012564"/>
    </source>
</evidence>
<evidence type="ECO:0000313" key="18">
    <source>
        <dbReference type="EMBL" id="SMX66601.1"/>
    </source>
</evidence>
<keyword evidence="9 18" id="KW-0378">Hydrolase</keyword>
<evidence type="ECO:0000256" key="13">
    <source>
        <dbReference type="ARBA" id="ARBA00031533"/>
    </source>
</evidence>
<evidence type="ECO:0000256" key="14">
    <source>
        <dbReference type="SAM" id="MobiDB-lite"/>
    </source>
</evidence>
<sequence length="909" mass="100920">MKECPSTPGSRSKGHLTVPQHNLTRDEARERSAIVDVSSYEHTLILTGVGESFRVRSRIRFTAAPDSTTFIDAITASVERVRLNGTDLDLAEVVAPARITLPGLAAENELIVDAHFIYMNTGEGLHRFVDPIDDEVYLYSQFEVPDARRVFPVFEQPDIKSPFSFTVVAPEKWTVVSNSPTPTPGDPKETFAELGAAPQDGMAVWQFAPTTPISSYITAIIAGPYESVQSQLTSSDGSIVPLGLYCRASLLEHLDAMKLFRITKAGFEFFEREFGVSYPFEKYDQLFVPEFNAGAMENAGAVTILENYVFRSRPTEALVERRTVTILHELAHMWFGDLVTMRWWNDLWLNESFAEFMSTLATAEATEFADAWTTFATIEKSWAYRQDQLPSTHPIVAPIEDLADVEVNFDGITYAKGASVLKQLVAWVGRDEFFAGLRSYFDKHAWSNTELSDLLTELEATSGRDLESWSKLWLEESGVNLLEAVITTEDGQPAAEESGADEQTIATLQVTQRPWSIPGQPTPSLRPHRLAVGFYSDNGQGRLERTHSFPLDIDGESAEVDEARGLPRPDVIVVNDADLSYAKVRFDSRSMETAARRLGDFDDSLTQLLVLATLWDEVRDGERPVHDYIDTVLTHLQAITHSSGLLTQMRQLDTAVASYLPPQERETMHAEVADRFIEVLETSEEGTDQAFQFVRGFIRHATTPGQLDRLKSWLRPETERVSGITLDTDLTWEIIIGLCSNDAVDDSAVEEMSRKDPSATGVRHAATARASRPTSASKSRTFTRIVDDADLPNSELGALALGFGTGLQTASGELIAAEAPLGSFAEEYFARVAGWWETRTLEMAQTMTLRLYPPVSSATVDATSRWLDDHPSAPKGLVRLMRENLADAQRALVVQRVSSSSKRSLNLHS</sequence>
<feature type="domain" description="Aminopeptidase N-like N-terminal" evidence="17">
    <location>
        <begin position="134"/>
        <end position="216"/>
    </location>
</feature>
<dbReference type="AlphaFoldDB" id="A0A2H1HUL4"/>
<evidence type="ECO:0000256" key="8">
    <source>
        <dbReference type="ARBA" id="ARBA00022723"/>
    </source>
</evidence>
<protein>
    <recommendedName>
        <fullName evidence="5">Aminopeptidase N</fullName>
        <ecNumber evidence="4">3.4.11.2</ecNumber>
    </recommendedName>
    <alternativeName>
        <fullName evidence="12">Alanine aminopeptidase</fullName>
    </alternativeName>
    <alternativeName>
        <fullName evidence="13">Lysyl aminopeptidase</fullName>
    </alternativeName>
</protein>
<feature type="region of interest" description="Disordered" evidence="14">
    <location>
        <begin position="1"/>
        <end position="27"/>
    </location>
</feature>
<dbReference type="SUPFAM" id="SSF55486">
    <property type="entry name" value="Metalloproteases ('zincins'), catalytic domain"/>
    <property type="match status" value="1"/>
</dbReference>
<comment type="similarity">
    <text evidence="3">Belongs to the peptidase M1 family.</text>
</comment>
<dbReference type="SUPFAM" id="SSF63737">
    <property type="entry name" value="Leukotriene A4 hydrolase N-terminal domain"/>
    <property type="match status" value="1"/>
</dbReference>
<dbReference type="InterPro" id="IPR050344">
    <property type="entry name" value="Peptidase_M1_aminopeptidases"/>
</dbReference>
<dbReference type="InterPro" id="IPR024571">
    <property type="entry name" value="ERAP1-like_C_dom"/>
</dbReference>
<dbReference type="Pfam" id="PF11838">
    <property type="entry name" value="ERAP1_C"/>
    <property type="match status" value="1"/>
</dbReference>
<dbReference type="InterPro" id="IPR027268">
    <property type="entry name" value="Peptidase_M4/M1_CTD_sf"/>
</dbReference>
<comment type="catalytic activity">
    <reaction evidence="1">
        <text>Release of an N-terminal amino acid, Xaa-|-Yaa- from a peptide, amide or arylamide. Xaa is preferably Ala, but may be most amino acids including Pro (slow action). When a terminal hydrophobic residue is followed by a prolyl residue, the two may be released as an intact Xaa-Pro dipeptide.</text>
        <dbReference type="EC" id="3.4.11.2"/>
    </reaction>
</comment>
<evidence type="ECO:0000256" key="5">
    <source>
        <dbReference type="ARBA" id="ARBA00015611"/>
    </source>
</evidence>
<keyword evidence="6 18" id="KW-0031">Aminopeptidase</keyword>
<comment type="cofactor">
    <cofactor evidence="2">
        <name>Zn(2+)</name>
        <dbReference type="ChEBI" id="CHEBI:29105"/>
    </cofactor>
</comment>
<dbReference type="GO" id="GO:0006508">
    <property type="term" value="P:proteolysis"/>
    <property type="evidence" value="ECO:0007669"/>
    <property type="project" value="UniProtKB-KW"/>
</dbReference>
<evidence type="ECO:0000256" key="12">
    <source>
        <dbReference type="ARBA" id="ARBA00029811"/>
    </source>
</evidence>
<dbReference type="GO" id="GO:0016285">
    <property type="term" value="F:alanyl aminopeptidase activity"/>
    <property type="evidence" value="ECO:0007669"/>
    <property type="project" value="UniProtKB-EC"/>
</dbReference>
<dbReference type="GO" id="GO:0043171">
    <property type="term" value="P:peptide catabolic process"/>
    <property type="evidence" value="ECO:0007669"/>
    <property type="project" value="TreeGrafter"/>
</dbReference>
<feature type="domain" description="ERAP1-like C-terminal" evidence="16">
    <location>
        <begin position="572"/>
        <end position="890"/>
    </location>
</feature>
<dbReference type="InterPro" id="IPR014782">
    <property type="entry name" value="Peptidase_M1_dom"/>
</dbReference>
<dbReference type="GO" id="GO:0070006">
    <property type="term" value="F:metalloaminopeptidase activity"/>
    <property type="evidence" value="ECO:0007669"/>
    <property type="project" value="TreeGrafter"/>
</dbReference>
<feature type="compositionally biased region" description="Low complexity" evidence="14">
    <location>
        <begin position="763"/>
        <end position="776"/>
    </location>
</feature>
<dbReference type="PRINTS" id="PR00756">
    <property type="entry name" value="ALADIPTASE"/>
</dbReference>
<dbReference type="InterPro" id="IPR042097">
    <property type="entry name" value="Aminopeptidase_N-like_N_sf"/>
</dbReference>
<keyword evidence="10" id="KW-0862">Zinc</keyword>
<evidence type="ECO:0000259" key="15">
    <source>
        <dbReference type="Pfam" id="PF01433"/>
    </source>
</evidence>
<evidence type="ECO:0000256" key="1">
    <source>
        <dbReference type="ARBA" id="ARBA00000098"/>
    </source>
</evidence>
<dbReference type="InterPro" id="IPR045357">
    <property type="entry name" value="Aminopeptidase_N-like_N"/>
</dbReference>
<dbReference type="Proteomes" id="UP000234498">
    <property type="component" value="Unassembled WGS sequence"/>
</dbReference>
<dbReference type="InterPro" id="IPR012778">
    <property type="entry name" value="Pept_M1_aminopeptidase"/>
</dbReference>
<keyword evidence="11" id="KW-0482">Metalloprotease</keyword>
<dbReference type="EMBL" id="FXZA01000001">
    <property type="protein sequence ID" value="SMX66601.1"/>
    <property type="molecule type" value="Genomic_DNA"/>
</dbReference>
<evidence type="ECO:0000256" key="11">
    <source>
        <dbReference type="ARBA" id="ARBA00023049"/>
    </source>
</evidence>
<keyword evidence="8" id="KW-0479">Metal-binding</keyword>
<evidence type="ECO:0000256" key="6">
    <source>
        <dbReference type="ARBA" id="ARBA00022438"/>
    </source>
</evidence>
<reference evidence="18 19" key="1">
    <citation type="submission" date="2017-03" db="EMBL/GenBank/DDBJ databases">
        <authorList>
            <person name="Afonso C.L."/>
            <person name="Miller P.J."/>
            <person name="Scott M.A."/>
            <person name="Spackman E."/>
            <person name="Goraichik I."/>
            <person name="Dimitrov K.M."/>
            <person name="Suarez D.L."/>
            <person name="Swayne D.E."/>
        </authorList>
    </citation>
    <scope>NUCLEOTIDE SEQUENCE [LARGE SCALE GENOMIC DNA]</scope>
    <source>
        <strain evidence="18 19">Mu101</strain>
    </source>
</reference>
<evidence type="ECO:0000259" key="17">
    <source>
        <dbReference type="Pfam" id="PF17900"/>
    </source>
</evidence>
<keyword evidence="7" id="KW-0645">Protease</keyword>
<dbReference type="GO" id="GO:0042277">
    <property type="term" value="F:peptide binding"/>
    <property type="evidence" value="ECO:0007669"/>
    <property type="project" value="TreeGrafter"/>
</dbReference>
<feature type="region of interest" description="Disordered" evidence="14">
    <location>
        <begin position="753"/>
        <end position="776"/>
    </location>
</feature>
<dbReference type="Pfam" id="PF01433">
    <property type="entry name" value="Peptidase_M1"/>
    <property type="match status" value="1"/>
</dbReference>
<evidence type="ECO:0000256" key="9">
    <source>
        <dbReference type="ARBA" id="ARBA00022801"/>
    </source>
</evidence>
<dbReference type="Gene3D" id="2.60.40.1730">
    <property type="entry name" value="tricorn interacting facor f3 domain"/>
    <property type="match status" value="1"/>
</dbReference>
<dbReference type="PANTHER" id="PTHR11533:SF174">
    <property type="entry name" value="PUROMYCIN-SENSITIVE AMINOPEPTIDASE-RELATED"/>
    <property type="match status" value="1"/>
</dbReference>
<proteinExistence type="inferred from homology"/>
<dbReference type="GO" id="GO:0008270">
    <property type="term" value="F:zinc ion binding"/>
    <property type="evidence" value="ECO:0007669"/>
    <property type="project" value="InterPro"/>
</dbReference>
<dbReference type="FunFam" id="1.10.390.10:FF:000004">
    <property type="entry name" value="Aminopeptidase N"/>
    <property type="match status" value="1"/>
</dbReference>
<dbReference type="Pfam" id="PF17900">
    <property type="entry name" value="Peptidase_M1_N"/>
    <property type="match status" value="1"/>
</dbReference>
<evidence type="ECO:0000256" key="7">
    <source>
        <dbReference type="ARBA" id="ARBA00022670"/>
    </source>
</evidence>
<evidence type="ECO:0000256" key="10">
    <source>
        <dbReference type="ARBA" id="ARBA00022833"/>
    </source>
</evidence>
<evidence type="ECO:0000256" key="2">
    <source>
        <dbReference type="ARBA" id="ARBA00001947"/>
    </source>
</evidence>
<name>A0A2H1HUL4_BRELN</name>
<evidence type="ECO:0000259" key="16">
    <source>
        <dbReference type="Pfam" id="PF11838"/>
    </source>
</evidence>
<evidence type="ECO:0000256" key="3">
    <source>
        <dbReference type="ARBA" id="ARBA00010136"/>
    </source>
</evidence>
<dbReference type="FunFam" id="2.60.40.1730:FF:000010">
    <property type="entry name" value="Putative aminopeptidase N"/>
    <property type="match status" value="1"/>
</dbReference>
<dbReference type="GO" id="GO:0005615">
    <property type="term" value="C:extracellular space"/>
    <property type="evidence" value="ECO:0007669"/>
    <property type="project" value="TreeGrafter"/>
</dbReference>
<feature type="domain" description="Peptidase M1 membrane alanine aminopeptidase" evidence="15">
    <location>
        <begin position="262"/>
        <end position="473"/>
    </location>
</feature>